<dbReference type="GO" id="GO:0005634">
    <property type="term" value="C:nucleus"/>
    <property type="evidence" value="ECO:0007669"/>
    <property type="project" value="UniProtKB-SubCell"/>
</dbReference>
<protein>
    <submittedName>
        <fullName evidence="11">Transcription factor MYB106-like</fullName>
    </submittedName>
</protein>
<name>A0A8S0QH60_OLEEU</name>
<dbReference type="PROSITE" id="PS50090">
    <property type="entry name" value="MYB_LIKE"/>
    <property type="match status" value="2"/>
</dbReference>
<evidence type="ECO:0000313" key="11">
    <source>
        <dbReference type="EMBL" id="CAA2967098.1"/>
    </source>
</evidence>
<sequence length="343" mass="38782">MGRSPCCDKVGLKKGPWTSEEDQKLLAFIQEHGHGSWRALPEKAGLQRCGKSCRLRWINYLRPDIKRGKFTSQEEQTIIQLHALLGNRWSTIATLLPMRTDNEIKNHWNTHLKKRLTKMGIDPKTHKPNNQVRGSAQSKDAANLSHMAQWESARLEAEARMAREWKIVSSSQFQNNDEALWPLAPKPCRPPCLDVLKVWQGGWAKPKQEHATIFSSSFNSPNSTLKLSENISNIPSVGYGEEHASITSINCIQNLGPFEVGTSSKEENIQNDNHPGIKGRMEDSVDSTNYIADSLRVPSLMEGFTDLVVDSGNVVGSCIGDFEENKNYWNSVLTEYYEHNFKY</sequence>
<evidence type="ECO:0000256" key="6">
    <source>
        <dbReference type="ARBA" id="ARBA00023242"/>
    </source>
</evidence>
<dbReference type="FunFam" id="1.10.10.60:FF:000001">
    <property type="entry name" value="MYB-related transcription factor"/>
    <property type="match status" value="1"/>
</dbReference>
<dbReference type="PANTHER" id="PTHR10641">
    <property type="entry name" value="MYB FAMILY TRANSCRIPTION FACTOR"/>
    <property type="match status" value="1"/>
</dbReference>
<feature type="domain" description="HTH myb-type" evidence="10">
    <location>
        <begin position="62"/>
        <end position="116"/>
    </location>
</feature>
<dbReference type="Pfam" id="PF00249">
    <property type="entry name" value="Myb_DNA-binding"/>
    <property type="match status" value="2"/>
</dbReference>
<keyword evidence="3" id="KW-0805">Transcription regulation</keyword>
<keyword evidence="2" id="KW-0677">Repeat</keyword>
<feature type="domain" description="HTH myb-type" evidence="10">
    <location>
        <begin position="9"/>
        <end position="61"/>
    </location>
</feature>
<evidence type="ECO:0000256" key="1">
    <source>
        <dbReference type="ARBA" id="ARBA00004123"/>
    </source>
</evidence>
<feature type="region of interest" description="Disordered" evidence="8">
    <location>
        <begin position="120"/>
        <end position="141"/>
    </location>
</feature>
<keyword evidence="4" id="KW-0238">DNA-binding</keyword>
<evidence type="ECO:0000256" key="7">
    <source>
        <dbReference type="ARBA" id="ARBA00057804"/>
    </source>
</evidence>
<dbReference type="GO" id="GO:0051707">
    <property type="term" value="P:response to other organism"/>
    <property type="evidence" value="ECO:0007669"/>
    <property type="project" value="UniProtKB-ARBA"/>
</dbReference>
<organism evidence="11 12">
    <name type="scientific">Olea europaea subsp. europaea</name>
    <dbReference type="NCBI Taxonomy" id="158383"/>
    <lineage>
        <taxon>Eukaryota</taxon>
        <taxon>Viridiplantae</taxon>
        <taxon>Streptophyta</taxon>
        <taxon>Embryophyta</taxon>
        <taxon>Tracheophyta</taxon>
        <taxon>Spermatophyta</taxon>
        <taxon>Magnoliopsida</taxon>
        <taxon>eudicotyledons</taxon>
        <taxon>Gunneridae</taxon>
        <taxon>Pentapetalae</taxon>
        <taxon>asterids</taxon>
        <taxon>lamiids</taxon>
        <taxon>Lamiales</taxon>
        <taxon>Oleaceae</taxon>
        <taxon>Oleeae</taxon>
        <taxon>Olea</taxon>
    </lineage>
</organism>
<comment type="caution">
    <text evidence="11">The sequence shown here is derived from an EMBL/GenBank/DDBJ whole genome shotgun (WGS) entry which is preliminary data.</text>
</comment>
<dbReference type="InterPro" id="IPR001005">
    <property type="entry name" value="SANT/Myb"/>
</dbReference>
<dbReference type="SUPFAM" id="SSF46689">
    <property type="entry name" value="Homeodomain-like"/>
    <property type="match status" value="1"/>
</dbReference>
<feature type="domain" description="Myb-like" evidence="9">
    <location>
        <begin position="9"/>
        <end position="61"/>
    </location>
</feature>
<keyword evidence="5" id="KW-0804">Transcription</keyword>
<dbReference type="SMART" id="SM00717">
    <property type="entry name" value="SANT"/>
    <property type="match status" value="2"/>
</dbReference>
<evidence type="ECO:0000256" key="2">
    <source>
        <dbReference type="ARBA" id="ARBA00022737"/>
    </source>
</evidence>
<evidence type="ECO:0000256" key="8">
    <source>
        <dbReference type="SAM" id="MobiDB-lite"/>
    </source>
</evidence>
<reference evidence="11 12" key="1">
    <citation type="submission" date="2019-12" db="EMBL/GenBank/DDBJ databases">
        <authorList>
            <person name="Alioto T."/>
            <person name="Alioto T."/>
            <person name="Gomez Garrido J."/>
        </authorList>
    </citation>
    <scope>NUCLEOTIDE SEQUENCE [LARGE SCALE GENOMIC DNA]</scope>
</reference>
<dbReference type="InterPro" id="IPR015495">
    <property type="entry name" value="Myb_TF_plants"/>
</dbReference>
<dbReference type="Gramene" id="OE9A022847T1">
    <property type="protein sequence ID" value="OE9A022847C1"/>
    <property type="gene ID" value="OE9A022847"/>
</dbReference>
<proteinExistence type="predicted"/>
<keyword evidence="6" id="KW-0539">Nucleus</keyword>
<evidence type="ECO:0000256" key="3">
    <source>
        <dbReference type="ARBA" id="ARBA00023015"/>
    </source>
</evidence>
<gene>
    <name evidence="11" type="ORF">OLEA9_A022847</name>
</gene>
<dbReference type="InterPro" id="IPR009057">
    <property type="entry name" value="Homeodomain-like_sf"/>
</dbReference>
<accession>A0A8S0QH60</accession>
<evidence type="ECO:0000256" key="4">
    <source>
        <dbReference type="ARBA" id="ARBA00023125"/>
    </source>
</evidence>
<dbReference type="Gene3D" id="1.10.10.60">
    <property type="entry name" value="Homeodomain-like"/>
    <property type="match status" value="2"/>
</dbReference>
<comment type="subcellular location">
    <subcellularLocation>
        <location evidence="1">Nucleus</location>
    </subcellularLocation>
</comment>
<keyword evidence="12" id="KW-1185">Reference proteome</keyword>
<dbReference type="GO" id="GO:0080090">
    <property type="term" value="P:regulation of primary metabolic process"/>
    <property type="evidence" value="ECO:0007669"/>
    <property type="project" value="UniProtKB-ARBA"/>
</dbReference>
<evidence type="ECO:0000259" key="10">
    <source>
        <dbReference type="PROSITE" id="PS51294"/>
    </source>
</evidence>
<dbReference type="AlphaFoldDB" id="A0A8S0QH60"/>
<dbReference type="OrthoDB" id="2143914at2759"/>
<dbReference type="Proteomes" id="UP000594638">
    <property type="component" value="Unassembled WGS sequence"/>
</dbReference>
<dbReference type="PROSITE" id="PS51294">
    <property type="entry name" value="HTH_MYB"/>
    <property type="match status" value="2"/>
</dbReference>
<dbReference type="CDD" id="cd00167">
    <property type="entry name" value="SANT"/>
    <property type="match status" value="2"/>
</dbReference>
<feature type="compositionally biased region" description="Polar residues" evidence="8">
    <location>
        <begin position="128"/>
        <end position="140"/>
    </location>
</feature>
<dbReference type="PANTHER" id="PTHR10641:SF586">
    <property type="entry name" value="TRANSCRIPTION FACTOR MYB16"/>
    <property type="match status" value="1"/>
</dbReference>
<dbReference type="FunFam" id="1.10.10.60:FF:000394">
    <property type="entry name" value="MYB transcription factor"/>
    <property type="match status" value="1"/>
</dbReference>
<dbReference type="InterPro" id="IPR017930">
    <property type="entry name" value="Myb_dom"/>
</dbReference>
<comment type="function">
    <text evidence="7">Transcription factor.</text>
</comment>
<evidence type="ECO:0000259" key="9">
    <source>
        <dbReference type="PROSITE" id="PS50090"/>
    </source>
</evidence>
<dbReference type="EMBL" id="CACTIH010001876">
    <property type="protein sequence ID" value="CAA2967098.1"/>
    <property type="molecule type" value="Genomic_DNA"/>
</dbReference>
<dbReference type="GO" id="GO:0000976">
    <property type="term" value="F:transcription cis-regulatory region binding"/>
    <property type="evidence" value="ECO:0007669"/>
    <property type="project" value="UniProtKB-ARBA"/>
</dbReference>
<feature type="domain" description="Myb-like" evidence="9">
    <location>
        <begin position="62"/>
        <end position="112"/>
    </location>
</feature>
<evidence type="ECO:0000256" key="5">
    <source>
        <dbReference type="ARBA" id="ARBA00023163"/>
    </source>
</evidence>
<evidence type="ECO:0000313" key="12">
    <source>
        <dbReference type="Proteomes" id="UP000594638"/>
    </source>
</evidence>